<dbReference type="Pfam" id="PF16874">
    <property type="entry name" value="Glyco_hydro_36C"/>
    <property type="match status" value="1"/>
</dbReference>
<keyword evidence="9" id="KW-1185">Reference proteome</keyword>
<dbReference type="PANTHER" id="PTHR43053:SF3">
    <property type="entry name" value="ALPHA-GALACTOSIDASE C-RELATED"/>
    <property type="match status" value="1"/>
</dbReference>
<dbReference type="InterPro" id="IPR013785">
    <property type="entry name" value="Aldolase_TIM"/>
</dbReference>
<dbReference type="SUPFAM" id="SSF51445">
    <property type="entry name" value="(Trans)glycosidases"/>
    <property type="match status" value="1"/>
</dbReference>
<comment type="catalytic activity">
    <reaction evidence="1 5">
        <text>Hydrolysis of terminal, non-reducing alpha-D-galactose residues in alpha-D-galactosides, including galactose oligosaccharides, galactomannans and galactolipids.</text>
        <dbReference type="EC" id="3.2.1.22"/>
    </reaction>
</comment>
<dbReference type="InterPro" id="IPR017853">
    <property type="entry name" value="GH"/>
</dbReference>
<evidence type="ECO:0000259" key="6">
    <source>
        <dbReference type="Pfam" id="PF16874"/>
    </source>
</evidence>
<feature type="domain" description="Glycosyl hydrolase family 36 C-terminal" evidence="6">
    <location>
        <begin position="661"/>
        <end position="752"/>
    </location>
</feature>
<dbReference type="InterPro" id="IPR002252">
    <property type="entry name" value="Glyco_hydro_36"/>
</dbReference>
<evidence type="ECO:0000313" key="9">
    <source>
        <dbReference type="Proteomes" id="UP001373159"/>
    </source>
</evidence>
<dbReference type="InterPro" id="IPR038417">
    <property type="entry name" value="Alpga-gal_N_sf"/>
</dbReference>
<dbReference type="EMBL" id="JBANBB010000003">
    <property type="protein sequence ID" value="MEK0307271.1"/>
    <property type="molecule type" value="Genomic_DNA"/>
</dbReference>
<sequence length="768" mass="84072">MDGSHKDMQEGRVVTRYGGRSVNGLPLALIYMQAEDVGMAWLLVGDDLPRLVHWGGLLTHPASLLHSYETLHPQEVSGGLEQTPWPSVLPTQAEGWTGESRLVLSRAGMALCCRFTVDQVRLEDGGVSDFAAPDLTAPTLVVHAADREQGVGLTWRCQILDSGLVRQRMAVSNEDPGLPLEVGYVELGFPLPASAAEIQTTTGHHLRERSVQRQPFTIGRLERSSLVGRPDFDSSLLLCAGRIGFGFESGRVYATHLGWSGNGRLTAERLPYTSGIIGGAEILQPGEVTLPPAGGGQDPAAYSTPWLYGSCGEGLDAVAHRFHSFLRSLHPSFATHPRPVTLNTWEAVYFNHSYEKLAALAQRAARIGVERFVVDDGWFLGRRSDLSGLGDWSVDQTVWPDGEHGLGALAATIHGLGMEFGLWFEPEMISPDSVVFRAHPDWVLRPTPGRLPMPGRHQQVMDLTNQAAYEWVFNAMDGLVGSLGIDYIKWDHNKYVVEAISPASGRPAVHGQTLAVYRIMRDLKDRHPGLEIESCSSGGGRIDAGILEYADRVWVSDCVDPVERCDIQRYTSLLVPPEMLGEHVGDSPAHSTGRATSLQMREAMAFFGHLGVEWDLLKVPQEEVDELSRWIHEYRVRRPILSTGRVVHADTPDPAVRLDGVVAPDRSSAVYRFTQLVTSVTYPVAPVCLPGLDPTCDYRLRPLAPCLDLHGKGNGASPLLWWSREGVVMPGRALEDYGIRPPSLNPAQAVLFEAVREDGDPSAGVPSR</sequence>
<dbReference type="PANTHER" id="PTHR43053">
    <property type="entry name" value="GLYCOSIDASE FAMILY 31"/>
    <property type="match status" value="1"/>
</dbReference>
<dbReference type="Pfam" id="PF02065">
    <property type="entry name" value="Melibiase"/>
    <property type="match status" value="1"/>
</dbReference>
<comment type="similarity">
    <text evidence="5">Belongs to the glycosyl hydrolase.</text>
</comment>
<evidence type="ECO:0000256" key="5">
    <source>
        <dbReference type="PIRNR" id="PIRNR005536"/>
    </source>
</evidence>
<dbReference type="PRINTS" id="PR00743">
    <property type="entry name" value="GLHYDRLASE36"/>
</dbReference>
<protein>
    <recommendedName>
        <fullName evidence="2 5">Alpha-galactosidase</fullName>
        <ecNumber evidence="2 5">3.2.1.22</ecNumber>
    </recommendedName>
</protein>
<organism evidence="8 9">
    <name type="scientific">Bifidobacterium favimelis</name>
    <dbReference type="NCBI Taxonomy" id="3122979"/>
    <lineage>
        <taxon>Bacteria</taxon>
        <taxon>Bacillati</taxon>
        <taxon>Actinomycetota</taxon>
        <taxon>Actinomycetes</taxon>
        <taxon>Bifidobacteriales</taxon>
        <taxon>Bifidobacteriaceae</taxon>
        <taxon>Bifidobacterium</taxon>
    </lineage>
</organism>
<proteinExistence type="inferred from homology"/>
<evidence type="ECO:0000313" key="8">
    <source>
        <dbReference type="EMBL" id="MEK0307271.1"/>
    </source>
</evidence>
<reference evidence="8 9" key="1">
    <citation type="submission" date="2024-02" db="EMBL/GenBank/DDBJ databases">
        <title>Bifidobacterium honeyensis sp. nov., isolated from the comb honey.</title>
        <authorList>
            <person name="Liu W."/>
            <person name="Li Y."/>
        </authorList>
    </citation>
    <scope>NUCLEOTIDE SEQUENCE [LARGE SCALE GENOMIC DNA]</scope>
    <source>
        <strain evidence="8 9">IMAU50988</strain>
    </source>
</reference>
<dbReference type="Gene3D" id="2.70.98.60">
    <property type="entry name" value="alpha-galactosidase from lactobacil brevis"/>
    <property type="match status" value="1"/>
</dbReference>
<gene>
    <name evidence="8" type="ORF">V8P97_07335</name>
</gene>
<name>A0ABU8ZPS7_9BIFI</name>
<dbReference type="Gene3D" id="3.20.20.70">
    <property type="entry name" value="Aldolase class I"/>
    <property type="match status" value="1"/>
</dbReference>
<dbReference type="Proteomes" id="UP001373159">
    <property type="component" value="Unassembled WGS sequence"/>
</dbReference>
<evidence type="ECO:0000256" key="2">
    <source>
        <dbReference type="ARBA" id="ARBA00012755"/>
    </source>
</evidence>
<dbReference type="GO" id="GO:0004557">
    <property type="term" value="F:alpha-galactosidase activity"/>
    <property type="evidence" value="ECO:0007669"/>
    <property type="project" value="UniProtKB-EC"/>
</dbReference>
<feature type="domain" description="Glycosyl hydrolase family 36 N-terminal" evidence="7">
    <location>
        <begin position="48"/>
        <end position="290"/>
    </location>
</feature>
<comment type="caution">
    <text evidence="8">The sequence shown here is derived from an EMBL/GenBank/DDBJ whole genome shotgun (WGS) entry which is preliminary data.</text>
</comment>
<dbReference type="PIRSF" id="PIRSF005536">
    <property type="entry name" value="Agal"/>
    <property type="match status" value="1"/>
</dbReference>
<dbReference type="Pfam" id="PF16875">
    <property type="entry name" value="Glyco_hydro_36N"/>
    <property type="match status" value="1"/>
</dbReference>
<evidence type="ECO:0000259" key="7">
    <source>
        <dbReference type="Pfam" id="PF16875"/>
    </source>
</evidence>
<dbReference type="InterPro" id="IPR000111">
    <property type="entry name" value="Glyco_hydro_27/36_CS"/>
</dbReference>
<dbReference type="RefSeq" id="WP_340470023.1">
    <property type="nucleotide sequence ID" value="NZ_JBANBB010000003.1"/>
</dbReference>
<dbReference type="InterPro" id="IPR031705">
    <property type="entry name" value="Glyco_hydro_36_C"/>
</dbReference>
<dbReference type="InterPro" id="IPR031704">
    <property type="entry name" value="Glyco_hydro_36_N"/>
</dbReference>
<keyword evidence="4 5" id="KW-0326">Glycosidase</keyword>
<keyword evidence="3 5" id="KW-0378">Hydrolase</keyword>
<evidence type="ECO:0000256" key="1">
    <source>
        <dbReference type="ARBA" id="ARBA00001255"/>
    </source>
</evidence>
<accession>A0ABU8ZPS7</accession>
<dbReference type="EC" id="3.2.1.22" evidence="2 5"/>
<evidence type="ECO:0000256" key="4">
    <source>
        <dbReference type="ARBA" id="ARBA00023295"/>
    </source>
</evidence>
<dbReference type="PROSITE" id="PS00512">
    <property type="entry name" value="ALPHA_GALACTOSIDASE"/>
    <property type="match status" value="1"/>
</dbReference>
<dbReference type="InterPro" id="IPR050985">
    <property type="entry name" value="Alpha-glycosidase_related"/>
</dbReference>
<dbReference type="CDD" id="cd14791">
    <property type="entry name" value="GH36"/>
    <property type="match status" value="1"/>
</dbReference>
<evidence type="ECO:0000256" key="3">
    <source>
        <dbReference type="ARBA" id="ARBA00022801"/>
    </source>
</evidence>